<reference evidence="2" key="2">
    <citation type="submission" date="2020-05" db="UniProtKB">
        <authorList>
            <consortium name="EnsemblMetazoa"/>
        </authorList>
    </citation>
    <scope>IDENTIFICATION</scope>
    <source>
        <strain evidence="2">ACHKN1017</strain>
    </source>
</reference>
<dbReference type="EnsemblMetazoa" id="ACHR009131-RA">
    <property type="protein sequence ID" value="ACHR009131-PA"/>
    <property type="gene ID" value="ACHR009131"/>
</dbReference>
<name>A0A182KEE3_9DIPT</name>
<dbReference type="Proteomes" id="UP000075881">
    <property type="component" value="Unassembled WGS sequence"/>
</dbReference>
<accession>A0A182KEE3</accession>
<organism evidence="2 3">
    <name type="scientific">Anopheles christyi</name>
    <dbReference type="NCBI Taxonomy" id="43041"/>
    <lineage>
        <taxon>Eukaryota</taxon>
        <taxon>Metazoa</taxon>
        <taxon>Ecdysozoa</taxon>
        <taxon>Arthropoda</taxon>
        <taxon>Hexapoda</taxon>
        <taxon>Insecta</taxon>
        <taxon>Pterygota</taxon>
        <taxon>Neoptera</taxon>
        <taxon>Endopterygota</taxon>
        <taxon>Diptera</taxon>
        <taxon>Nematocera</taxon>
        <taxon>Culicoidea</taxon>
        <taxon>Culicidae</taxon>
        <taxon>Anophelinae</taxon>
        <taxon>Anopheles</taxon>
    </lineage>
</organism>
<keyword evidence="3" id="KW-1185">Reference proteome</keyword>
<reference evidence="3" key="1">
    <citation type="submission" date="2013-03" db="EMBL/GenBank/DDBJ databases">
        <title>The Genome Sequence of Anopheles christyi ACHKN1017.</title>
        <authorList>
            <consortium name="The Broad Institute Genomics Platform"/>
            <person name="Neafsey D.E."/>
            <person name="Besansky N."/>
            <person name="Walker B."/>
            <person name="Young S.K."/>
            <person name="Zeng Q."/>
            <person name="Gargeya S."/>
            <person name="Fitzgerald M."/>
            <person name="Haas B."/>
            <person name="Abouelleil A."/>
            <person name="Allen A.W."/>
            <person name="Alvarado L."/>
            <person name="Arachchi H.M."/>
            <person name="Berlin A.M."/>
            <person name="Chapman S.B."/>
            <person name="Gainer-Dewar J."/>
            <person name="Goldberg J."/>
            <person name="Griggs A."/>
            <person name="Gujja S."/>
            <person name="Hansen M."/>
            <person name="Howarth C."/>
            <person name="Imamovic A."/>
            <person name="Ireland A."/>
            <person name="Larimer J."/>
            <person name="McCowan C."/>
            <person name="Murphy C."/>
            <person name="Pearson M."/>
            <person name="Poon T.W."/>
            <person name="Priest M."/>
            <person name="Roberts A."/>
            <person name="Saif S."/>
            <person name="Shea T."/>
            <person name="Sisk P."/>
            <person name="Sykes S."/>
            <person name="Wortman J."/>
            <person name="Nusbaum C."/>
            <person name="Birren B."/>
        </authorList>
    </citation>
    <scope>NUCLEOTIDE SEQUENCE [LARGE SCALE GENOMIC DNA]</scope>
    <source>
        <strain evidence="3">ACHKN1017</strain>
    </source>
</reference>
<dbReference type="STRING" id="43041.A0A182KEE3"/>
<sequence>ARRRKKIAKALERQARKLRAKGITVDLEALKAEYLSQHRNNSGSDSEDNDDDDNDNDDEDPIDVVGGAESDDEPEDCSMQRRESVDGDGLDDGTGSDTPRHSIRPNPFSIESLLYNNT</sequence>
<evidence type="ECO:0000313" key="2">
    <source>
        <dbReference type="EnsemblMetazoa" id="ACHR009131-PA"/>
    </source>
</evidence>
<protein>
    <submittedName>
        <fullName evidence="2">Uncharacterized protein</fullName>
    </submittedName>
</protein>
<feature type="region of interest" description="Disordered" evidence="1">
    <location>
        <begin position="35"/>
        <end position="118"/>
    </location>
</feature>
<feature type="compositionally biased region" description="Acidic residues" evidence="1">
    <location>
        <begin position="45"/>
        <end position="62"/>
    </location>
</feature>
<dbReference type="VEuPathDB" id="VectorBase:ACHR009131"/>
<evidence type="ECO:0000313" key="3">
    <source>
        <dbReference type="Proteomes" id="UP000075881"/>
    </source>
</evidence>
<dbReference type="AlphaFoldDB" id="A0A182KEE3"/>
<proteinExistence type="predicted"/>
<evidence type="ECO:0000256" key="1">
    <source>
        <dbReference type="SAM" id="MobiDB-lite"/>
    </source>
</evidence>